<dbReference type="GO" id="GO:0005576">
    <property type="term" value="C:extracellular region"/>
    <property type="evidence" value="ECO:0007669"/>
    <property type="project" value="UniProtKB-SubCell"/>
</dbReference>
<evidence type="ECO:0000256" key="1">
    <source>
        <dbReference type="ARBA" id="ARBA00001913"/>
    </source>
</evidence>
<evidence type="ECO:0000256" key="4">
    <source>
        <dbReference type="ARBA" id="ARBA00022525"/>
    </source>
</evidence>
<dbReference type="PANTHER" id="PTHR43806:SF11">
    <property type="entry name" value="CEREVISIN-RELATED"/>
    <property type="match status" value="1"/>
</dbReference>
<feature type="active site" description="Charge relay system" evidence="9">
    <location>
        <position position="37"/>
    </location>
</feature>
<evidence type="ECO:0000256" key="6">
    <source>
        <dbReference type="ARBA" id="ARBA00022801"/>
    </source>
</evidence>
<reference evidence="12 13" key="1">
    <citation type="submission" date="2019-08" db="EMBL/GenBank/DDBJ databases">
        <title>Bacillus genomes from the desert of Cuatro Cienegas, Coahuila.</title>
        <authorList>
            <person name="Olmedo-Alvarez G."/>
        </authorList>
    </citation>
    <scope>NUCLEOTIDE SEQUENCE [LARGE SCALE GENOMIC DNA]</scope>
    <source>
        <strain evidence="12 13">CH87b_3T</strain>
    </source>
</reference>
<dbReference type="PROSITE" id="PS00137">
    <property type="entry name" value="SUBTILASE_HIS"/>
    <property type="match status" value="1"/>
</dbReference>
<dbReference type="InterPro" id="IPR000209">
    <property type="entry name" value="Peptidase_S8/S53_dom"/>
</dbReference>
<feature type="transmembrane region" description="Helical" evidence="10">
    <location>
        <begin position="7"/>
        <end position="25"/>
    </location>
</feature>
<comment type="similarity">
    <text evidence="3 9">Belongs to the peptidase S8 family.</text>
</comment>
<comment type="cofactor">
    <cofactor evidence="1">
        <name>Ca(2+)</name>
        <dbReference type="ChEBI" id="CHEBI:29108"/>
    </cofactor>
</comment>
<keyword evidence="8" id="KW-0106">Calcium</keyword>
<gene>
    <name evidence="12" type="ORF">FZC85_09380</name>
</gene>
<dbReference type="InterPro" id="IPR022398">
    <property type="entry name" value="Peptidase_S8_His-AS"/>
</dbReference>
<dbReference type="Proteomes" id="UP000324269">
    <property type="component" value="Unassembled WGS sequence"/>
</dbReference>
<evidence type="ECO:0000256" key="5">
    <source>
        <dbReference type="ARBA" id="ARBA00022670"/>
    </source>
</evidence>
<keyword evidence="10" id="KW-1133">Transmembrane helix</keyword>
<protein>
    <submittedName>
        <fullName evidence="12">S8 family serine peptidase</fullName>
    </submittedName>
</protein>
<dbReference type="RefSeq" id="WP_148969998.1">
    <property type="nucleotide sequence ID" value="NZ_JBNIKW010000007.1"/>
</dbReference>
<dbReference type="GO" id="GO:0006508">
    <property type="term" value="P:proteolysis"/>
    <property type="evidence" value="ECO:0007669"/>
    <property type="project" value="UniProtKB-KW"/>
</dbReference>
<dbReference type="PRINTS" id="PR00723">
    <property type="entry name" value="SUBTILISIN"/>
</dbReference>
<comment type="caution">
    <text evidence="12">The sequence shown here is derived from an EMBL/GenBank/DDBJ whole genome shotgun (WGS) entry which is preliminary data.</text>
</comment>
<keyword evidence="4" id="KW-0964">Secreted</keyword>
<dbReference type="InterPro" id="IPR015500">
    <property type="entry name" value="Peptidase_S8_subtilisin-rel"/>
</dbReference>
<dbReference type="PROSITE" id="PS00136">
    <property type="entry name" value="SUBTILASE_ASP"/>
    <property type="match status" value="1"/>
</dbReference>
<accession>A0A5D4TV60</accession>
<evidence type="ECO:0000259" key="11">
    <source>
        <dbReference type="Pfam" id="PF00082"/>
    </source>
</evidence>
<dbReference type="GO" id="GO:0004252">
    <property type="term" value="F:serine-type endopeptidase activity"/>
    <property type="evidence" value="ECO:0007669"/>
    <property type="project" value="UniProtKB-UniRule"/>
</dbReference>
<dbReference type="PROSITE" id="PS51892">
    <property type="entry name" value="SUBTILASE"/>
    <property type="match status" value="1"/>
</dbReference>
<evidence type="ECO:0000313" key="12">
    <source>
        <dbReference type="EMBL" id="TYS87178.1"/>
    </source>
</evidence>
<dbReference type="OrthoDB" id="9798386at2"/>
<dbReference type="EMBL" id="VTEZ01000002">
    <property type="protein sequence ID" value="TYS87178.1"/>
    <property type="molecule type" value="Genomic_DNA"/>
</dbReference>
<keyword evidence="5 9" id="KW-0645">Protease</keyword>
<evidence type="ECO:0000256" key="3">
    <source>
        <dbReference type="ARBA" id="ARBA00011073"/>
    </source>
</evidence>
<evidence type="ECO:0000256" key="10">
    <source>
        <dbReference type="SAM" id="Phobius"/>
    </source>
</evidence>
<dbReference type="PANTHER" id="PTHR43806">
    <property type="entry name" value="PEPTIDASE S8"/>
    <property type="match status" value="1"/>
</dbReference>
<evidence type="ECO:0000256" key="2">
    <source>
        <dbReference type="ARBA" id="ARBA00004613"/>
    </source>
</evidence>
<comment type="subcellular location">
    <subcellularLocation>
        <location evidence="2">Secreted</location>
    </subcellularLocation>
</comment>
<keyword evidence="6 9" id="KW-0378">Hydrolase</keyword>
<keyword evidence="10" id="KW-0812">Transmembrane</keyword>
<keyword evidence="10" id="KW-0472">Membrane</keyword>
<proteinExistence type="inferred from homology"/>
<dbReference type="Gene3D" id="3.40.50.200">
    <property type="entry name" value="Peptidase S8/S53 domain"/>
    <property type="match status" value="1"/>
</dbReference>
<dbReference type="InterPro" id="IPR050131">
    <property type="entry name" value="Peptidase_S8_subtilisin-like"/>
</dbReference>
<organism evidence="12 13">
    <name type="scientific">Rossellomorea aquimaris</name>
    <dbReference type="NCBI Taxonomy" id="189382"/>
    <lineage>
        <taxon>Bacteria</taxon>
        <taxon>Bacillati</taxon>
        <taxon>Bacillota</taxon>
        <taxon>Bacilli</taxon>
        <taxon>Bacillales</taxon>
        <taxon>Bacillaceae</taxon>
        <taxon>Rossellomorea</taxon>
    </lineage>
</organism>
<dbReference type="SUPFAM" id="SSF52743">
    <property type="entry name" value="Subtilisin-like"/>
    <property type="match status" value="1"/>
</dbReference>
<dbReference type="AlphaFoldDB" id="A0A5D4TV60"/>
<dbReference type="InterPro" id="IPR023827">
    <property type="entry name" value="Peptidase_S8_Asp-AS"/>
</dbReference>
<keyword evidence="7 9" id="KW-0720">Serine protease</keyword>
<dbReference type="InterPro" id="IPR036852">
    <property type="entry name" value="Peptidase_S8/S53_dom_sf"/>
</dbReference>
<feature type="active site" description="Charge relay system" evidence="9">
    <location>
        <position position="70"/>
    </location>
</feature>
<sequence length="274" mass="29525">MKRKETYRVIGIIALLFGVALLHLINEKQPIKVAVLDSGINKDHPALKGKIHKSFNAIQPNQPIEDHYGHGTPIAGIIAAEDPGGEMSGLAQNVSIYDVKVLDKKGNGKVADLVKGINWCIQEKVDIINISSGFQVDDQLLKKAIDEALSSGIIIIAAAGNTLGQEADYPARYEGVWSITSVNSDMVRSSLAARGKVDFAATGTEVLSTNKDGDLETFSGTSFAAAQISGYTARILDREHKGIENIYKMLQKEAIDLGETGPDQDYGHGLVRIK</sequence>
<feature type="active site" description="Charge relay system" evidence="9">
    <location>
        <position position="222"/>
    </location>
</feature>
<dbReference type="Pfam" id="PF00082">
    <property type="entry name" value="Peptidase_S8"/>
    <property type="match status" value="1"/>
</dbReference>
<evidence type="ECO:0000313" key="13">
    <source>
        <dbReference type="Proteomes" id="UP000324269"/>
    </source>
</evidence>
<name>A0A5D4TV60_9BACI</name>
<feature type="domain" description="Peptidase S8/S53" evidence="11">
    <location>
        <begin position="31"/>
        <end position="269"/>
    </location>
</feature>
<evidence type="ECO:0000256" key="7">
    <source>
        <dbReference type="ARBA" id="ARBA00022825"/>
    </source>
</evidence>
<evidence type="ECO:0000256" key="8">
    <source>
        <dbReference type="ARBA" id="ARBA00022837"/>
    </source>
</evidence>
<evidence type="ECO:0000256" key="9">
    <source>
        <dbReference type="PROSITE-ProRule" id="PRU01240"/>
    </source>
</evidence>